<comment type="caution">
    <text evidence="1">The sequence shown here is derived from an EMBL/GenBank/DDBJ whole genome shotgun (WGS) entry which is preliminary data.</text>
</comment>
<dbReference type="EMBL" id="MU276116">
    <property type="protein sequence ID" value="KAI0041560.1"/>
    <property type="molecule type" value="Genomic_DNA"/>
</dbReference>
<organism evidence="1 2">
    <name type="scientific">Auriscalpium vulgare</name>
    <dbReference type="NCBI Taxonomy" id="40419"/>
    <lineage>
        <taxon>Eukaryota</taxon>
        <taxon>Fungi</taxon>
        <taxon>Dikarya</taxon>
        <taxon>Basidiomycota</taxon>
        <taxon>Agaricomycotina</taxon>
        <taxon>Agaricomycetes</taxon>
        <taxon>Russulales</taxon>
        <taxon>Auriscalpiaceae</taxon>
        <taxon>Auriscalpium</taxon>
    </lineage>
</organism>
<keyword evidence="2" id="KW-1185">Reference proteome</keyword>
<protein>
    <submittedName>
        <fullName evidence="1">Uncharacterized protein</fullName>
    </submittedName>
</protein>
<accession>A0ACB8RBU9</accession>
<gene>
    <name evidence="1" type="ORF">FA95DRAFT_1565296</name>
</gene>
<evidence type="ECO:0000313" key="1">
    <source>
        <dbReference type="EMBL" id="KAI0041560.1"/>
    </source>
</evidence>
<reference evidence="1" key="1">
    <citation type="submission" date="2021-02" db="EMBL/GenBank/DDBJ databases">
        <authorList>
            <consortium name="DOE Joint Genome Institute"/>
            <person name="Ahrendt S."/>
            <person name="Looney B.P."/>
            <person name="Miyauchi S."/>
            <person name="Morin E."/>
            <person name="Drula E."/>
            <person name="Courty P.E."/>
            <person name="Chicoki N."/>
            <person name="Fauchery L."/>
            <person name="Kohler A."/>
            <person name="Kuo A."/>
            <person name="Labutti K."/>
            <person name="Pangilinan J."/>
            <person name="Lipzen A."/>
            <person name="Riley R."/>
            <person name="Andreopoulos W."/>
            <person name="He G."/>
            <person name="Johnson J."/>
            <person name="Barry K.W."/>
            <person name="Grigoriev I.V."/>
            <person name="Nagy L."/>
            <person name="Hibbett D."/>
            <person name="Henrissat B."/>
            <person name="Matheny P.B."/>
            <person name="Labbe J."/>
            <person name="Martin F."/>
        </authorList>
    </citation>
    <scope>NUCLEOTIDE SEQUENCE</scope>
    <source>
        <strain evidence="1">FP105234-sp</strain>
    </source>
</reference>
<proteinExistence type="predicted"/>
<reference evidence="1" key="2">
    <citation type="journal article" date="2022" name="New Phytol.">
        <title>Evolutionary transition to the ectomycorrhizal habit in the genomes of a hyperdiverse lineage of mushroom-forming fungi.</title>
        <authorList>
            <person name="Looney B."/>
            <person name="Miyauchi S."/>
            <person name="Morin E."/>
            <person name="Drula E."/>
            <person name="Courty P.E."/>
            <person name="Kohler A."/>
            <person name="Kuo A."/>
            <person name="LaButti K."/>
            <person name="Pangilinan J."/>
            <person name="Lipzen A."/>
            <person name="Riley R."/>
            <person name="Andreopoulos W."/>
            <person name="He G."/>
            <person name="Johnson J."/>
            <person name="Nolan M."/>
            <person name="Tritt A."/>
            <person name="Barry K.W."/>
            <person name="Grigoriev I.V."/>
            <person name="Nagy L.G."/>
            <person name="Hibbett D."/>
            <person name="Henrissat B."/>
            <person name="Matheny P.B."/>
            <person name="Labbe J."/>
            <person name="Martin F.M."/>
        </authorList>
    </citation>
    <scope>NUCLEOTIDE SEQUENCE</scope>
    <source>
        <strain evidence="1">FP105234-sp</strain>
    </source>
</reference>
<sequence>MPLHRSQSISIPPRARPTRPPLVRNHSAKSLLRNRTIPDVPVPPSLADSPLLNSPRSVFRRTHSTLRLPTKRDEEWLGDTVPVHTAPPARTPLPRWWTDAQLPAPAPATPTRPHQRPRAATHSAPLSPPLTHWRMSAVQSPGRDTAPPPHDRQKAVRVLA</sequence>
<name>A0ACB8RBU9_9AGAM</name>
<dbReference type="Proteomes" id="UP000814033">
    <property type="component" value="Unassembled WGS sequence"/>
</dbReference>
<evidence type="ECO:0000313" key="2">
    <source>
        <dbReference type="Proteomes" id="UP000814033"/>
    </source>
</evidence>